<dbReference type="InterPro" id="IPR018207">
    <property type="entry name" value="Haem_oxygenase_CS"/>
</dbReference>
<evidence type="ECO:0000313" key="9">
    <source>
        <dbReference type="Proteomes" id="UP001055200"/>
    </source>
</evidence>
<proteinExistence type="inferred from homology"/>
<dbReference type="PANTHER" id="PTHR10720">
    <property type="entry name" value="HEME OXYGENASE"/>
    <property type="match status" value="1"/>
</dbReference>
<gene>
    <name evidence="8" type="ORF">MIU77_15870</name>
</gene>
<dbReference type="Proteomes" id="UP001055200">
    <property type="component" value="Chromosome"/>
</dbReference>
<dbReference type="PANTHER" id="PTHR10720:SF0">
    <property type="entry name" value="HEME OXYGENASE"/>
    <property type="match status" value="1"/>
</dbReference>
<keyword evidence="6" id="KW-0408">Iron</keyword>
<accession>A0ABY3U138</accession>
<comment type="similarity">
    <text evidence="1">Belongs to the heme oxygenase family.</text>
</comment>
<dbReference type="SUPFAM" id="SSF48613">
    <property type="entry name" value="Heme oxygenase-like"/>
    <property type="match status" value="1"/>
</dbReference>
<dbReference type="CDD" id="cd19165">
    <property type="entry name" value="HemeO"/>
    <property type="match status" value="1"/>
</dbReference>
<keyword evidence="9" id="KW-1185">Reference proteome</keyword>
<dbReference type="PIRSF" id="PIRSF000343">
    <property type="entry name" value="Haem_Oase"/>
    <property type="match status" value="1"/>
</dbReference>
<keyword evidence="5" id="KW-0560">Oxidoreductase</keyword>
<comment type="catalytic activity">
    <reaction evidence="7">
        <text>heme b + 3 reduced [NADPH--hemoprotein reductase] + 3 O2 = biliverdin IXalpha + CO + Fe(2+) + 3 oxidized [NADPH--hemoprotein reductase] + 3 H2O + H(+)</text>
        <dbReference type="Rhea" id="RHEA:21764"/>
        <dbReference type="Rhea" id="RHEA-COMP:11964"/>
        <dbReference type="Rhea" id="RHEA-COMP:11965"/>
        <dbReference type="ChEBI" id="CHEBI:15377"/>
        <dbReference type="ChEBI" id="CHEBI:15378"/>
        <dbReference type="ChEBI" id="CHEBI:15379"/>
        <dbReference type="ChEBI" id="CHEBI:17245"/>
        <dbReference type="ChEBI" id="CHEBI:29033"/>
        <dbReference type="ChEBI" id="CHEBI:57618"/>
        <dbReference type="ChEBI" id="CHEBI:57991"/>
        <dbReference type="ChEBI" id="CHEBI:58210"/>
        <dbReference type="ChEBI" id="CHEBI:60344"/>
        <dbReference type="EC" id="1.14.14.18"/>
    </reaction>
</comment>
<dbReference type="InterPro" id="IPR016084">
    <property type="entry name" value="Haem_Oase-like_multi-hlx"/>
</dbReference>
<dbReference type="PRINTS" id="PR00088">
    <property type="entry name" value="HAEMOXYGNASE"/>
</dbReference>
<dbReference type="InterPro" id="IPR016053">
    <property type="entry name" value="Haem_Oase-like"/>
</dbReference>
<dbReference type="Gene3D" id="1.20.910.10">
    <property type="entry name" value="Heme oxygenase-like"/>
    <property type="match status" value="1"/>
</dbReference>
<dbReference type="PROSITE" id="PS00593">
    <property type="entry name" value="HEME_OXYGENASE"/>
    <property type="match status" value="1"/>
</dbReference>
<evidence type="ECO:0000256" key="5">
    <source>
        <dbReference type="ARBA" id="ARBA00023002"/>
    </source>
</evidence>
<dbReference type="EMBL" id="CP092365">
    <property type="protein sequence ID" value="ULN52305.1"/>
    <property type="molecule type" value="Genomic_DNA"/>
</dbReference>
<name>A0ABY3U138_9MYCO</name>
<dbReference type="InterPro" id="IPR002051">
    <property type="entry name" value="Haem_Oase"/>
</dbReference>
<dbReference type="RefSeq" id="WP_240170579.1">
    <property type="nucleotide sequence ID" value="NZ_CP092365.1"/>
</dbReference>
<sequence>MLNTLDVTRPLSVAMREGTTAEHDAAEHSRFMSALLAGRVNADGYRDYLRRLRMVYVALEDTVRAHRADPLVAAVYDPALERRAAIDADLRHWDPQADPATPVDSPAAAAYRDRIVGADWGGALVAHHYTRYLGDLSGGLAIGRILGRAFGLADGAGLAFYAFSMRPKPYKDGYRARLDGLGLDAQQVDRAVAEVKTAFTLNQRLFAELGANLDQYRR</sequence>
<evidence type="ECO:0000256" key="6">
    <source>
        <dbReference type="ARBA" id="ARBA00023004"/>
    </source>
</evidence>
<evidence type="ECO:0000256" key="1">
    <source>
        <dbReference type="ARBA" id="ARBA00006134"/>
    </source>
</evidence>
<dbReference type="Pfam" id="PF01126">
    <property type="entry name" value="Heme_oxygenase"/>
    <property type="match status" value="1"/>
</dbReference>
<evidence type="ECO:0000313" key="8">
    <source>
        <dbReference type="EMBL" id="ULN52305.1"/>
    </source>
</evidence>
<evidence type="ECO:0000256" key="7">
    <source>
        <dbReference type="ARBA" id="ARBA00048328"/>
    </source>
</evidence>
<keyword evidence="4" id="KW-0479">Metal-binding</keyword>
<reference evidence="8" key="1">
    <citation type="submission" date="2022-08" db="EMBL/GenBank/DDBJ databases">
        <title>Complete genome sequence of 14 non-tuberculosis mycobacteria type-strains.</title>
        <authorList>
            <person name="Igarashi Y."/>
            <person name="Osugi A."/>
            <person name="Mitarai S."/>
        </authorList>
    </citation>
    <scope>NUCLEOTIDE SEQUENCE</scope>
    <source>
        <strain evidence="8">DSM 45575</strain>
    </source>
</reference>
<evidence type="ECO:0000256" key="2">
    <source>
        <dbReference type="ARBA" id="ARBA00012360"/>
    </source>
</evidence>
<evidence type="ECO:0000256" key="3">
    <source>
        <dbReference type="ARBA" id="ARBA00022617"/>
    </source>
</evidence>
<organism evidence="8 9">
    <name type="scientific">Mycolicibacillus parakoreensis</name>
    <dbReference type="NCBI Taxonomy" id="1069221"/>
    <lineage>
        <taxon>Bacteria</taxon>
        <taxon>Bacillati</taxon>
        <taxon>Actinomycetota</taxon>
        <taxon>Actinomycetes</taxon>
        <taxon>Mycobacteriales</taxon>
        <taxon>Mycobacteriaceae</taxon>
        <taxon>Mycolicibacillus</taxon>
    </lineage>
</organism>
<dbReference type="EC" id="1.14.14.18" evidence="2"/>
<keyword evidence="3" id="KW-0349">Heme</keyword>
<evidence type="ECO:0000256" key="4">
    <source>
        <dbReference type="ARBA" id="ARBA00022723"/>
    </source>
</evidence>
<protein>
    <recommendedName>
        <fullName evidence="2">heme oxygenase (biliverdin-producing)</fullName>
        <ecNumber evidence="2">1.14.14.18</ecNumber>
    </recommendedName>
</protein>